<proteinExistence type="predicted"/>
<dbReference type="SUPFAM" id="SSF56801">
    <property type="entry name" value="Acetyl-CoA synthetase-like"/>
    <property type="match status" value="1"/>
</dbReference>
<dbReference type="Gene3D" id="3.40.50.12780">
    <property type="entry name" value="N-terminal domain of ligase-like"/>
    <property type="match status" value="1"/>
</dbReference>
<dbReference type="SUPFAM" id="SSF52777">
    <property type="entry name" value="CoA-dependent acyltransferases"/>
    <property type="match status" value="2"/>
</dbReference>
<dbReference type="Pfam" id="PF00501">
    <property type="entry name" value="AMP-binding"/>
    <property type="match status" value="1"/>
</dbReference>
<dbReference type="InterPro" id="IPR045851">
    <property type="entry name" value="AMP-bd_C_sf"/>
</dbReference>
<organism evidence="5 6">
    <name type="scientific">Gordonia crocea</name>
    <dbReference type="NCBI Taxonomy" id="589162"/>
    <lineage>
        <taxon>Bacteria</taxon>
        <taxon>Bacillati</taxon>
        <taxon>Actinomycetota</taxon>
        <taxon>Actinomycetes</taxon>
        <taxon>Mycobacteriales</taxon>
        <taxon>Gordoniaceae</taxon>
        <taxon>Gordonia</taxon>
    </lineage>
</organism>
<feature type="domain" description="Carrier" evidence="4">
    <location>
        <begin position="943"/>
        <end position="1018"/>
    </location>
</feature>
<evidence type="ECO:0000256" key="1">
    <source>
        <dbReference type="ARBA" id="ARBA00001957"/>
    </source>
</evidence>
<sequence length="1273" mass="135215">MHEQLTAAQLAVWFAQQQVADAPVYQCAERIDIIGDFDPARFAAVLADCLGQVPALNMRYADEGDGPRALPEPRVHDVVVGDSADLDSGNVDEAIAATMTTAPIGNSISGDQLSGQQILRLGDEHHVWLTRIHHIGVDGYSFARLLRWVAECYTADLGGDPRPSSPFALPDRTAATADEADAAFWADYVDTARPPTVSQTEPALAHERGLRIRYTLAPRTSATDRGWTESLMATLACYVSALSGESAVTLGVPWANRPLGAPVTIEPAVNILPLRLSVSPTMTIDDLVGEVAAQLREVRPHVGHRADWLRRELGLVGADTPLYGPSANLKFFTPQLRFGAATGTVTNIAMGPVDDLTLTGSPQPDGGFVLEVEANPARYLPAEAHAHGERLRDLLTRVGELPGDTPVGSLAVATAAEADREIVGLNQTAEPALVEEASTTTLSHLLAEAAIEHRDRTALVWDGGALTYQELRITVGDLATALRDRGVGRGSVVALQLPRSPETVCGLLAALECGAAYLPIDPTLPQARVDDMLADAQARVLLTPTVGDGADWRVGDLALTVTALDGTPGPAQAPTPRDGAYIIFTSGSTGRPKGVVIEHRSIVNRLRWMDDTFGLRPDDRVVQKTPYSFDVSVWEFFWPLIRGATLVLATPGLERDSAGLAAEFAAHGITVCHFVPSALAAFLAAEPSAADLTALRLIVCSGEALGPEVLRRGHELLPDVLIDNLYGPTEAAVDVTEWAPGADWDGTAVPIGSPIANTQVYVLDKALRPQPPGSVGELYLAGIQLARGYLHRPGLTATRFVANPFADGERMYATGDLVHRDDEGRLRYVGRVDDQVKVRGRRIELGEIQAALADLPVVDQAVVVTRDVPTGNGTSTVIVGYVVAAGDAEPDRFELRERLSRRLPPYMVPDAVEVLDAIPMTRNGKLDRRRLPDPHLGSDTVTAPRSPAEMAIEPLFAAALGVDEVSVTDSFFDLGGTSLTASALAARCTEVLGTAVGVADLFAAPSVAELAARLAGGESVDPFGRLLTLRAGDSGTAPVFAIHPAGGLGWCYAGLLPFLPRETGLHALQAGFTGELPASLTDVARDYLDTIEQVAPDGPLRLLGWSVGGVIAHEIAAQAASRGRRVAQLVLLDAYPSECWADQPPATPAEVRRALLIMAGADSTADLDTDDDVLVALRDHHAALGSLTLDEVRRITDVVGHFAALMRTHRTGRVDGDLAHFAAAHSAEDFLPPSAWEPHVTGEVHYTDLPVNHPGMVAPESLAVVAAAAEDQR</sequence>
<dbReference type="Gene3D" id="3.40.50.1820">
    <property type="entry name" value="alpha/beta hydrolase"/>
    <property type="match status" value="1"/>
</dbReference>
<dbReference type="Gene3D" id="3.30.559.10">
    <property type="entry name" value="Chloramphenicol acetyltransferase-like domain"/>
    <property type="match status" value="1"/>
</dbReference>
<dbReference type="GO" id="GO:0031177">
    <property type="term" value="F:phosphopantetheine binding"/>
    <property type="evidence" value="ECO:0007669"/>
    <property type="project" value="InterPro"/>
</dbReference>
<dbReference type="GO" id="GO:0009239">
    <property type="term" value="P:enterobactin biosynthetic process"/>
    <property type="evidence" value="ECO:0007669"/>
    <property type="project" value="TreeGrafter"/>
</dbReference>
<dbReference type="GO" id="GO:0047527">
    <property type="term" value="F:2,3-dihydroxybenzoate-serine ligase activity"/>
    <property type="evidence" value="ECO:0007669"/>
    <property type="project" value="TreeGrafter"/>
</dbReference>
<comment type="caution">
    <text evidence="5">The sequence shown here is derived from an EMBL/GenBank/DDBJ whole genome shotgun (WGS) entry which is preliminary data.</text>
</comment>
<dbReference type="InterPro" id="IPR036736">
    <property type="entry name" value="ACP-like_sf"/>
</dbReference>
<keyword evidence="2" id="KW-0596">Phosphopantetheine</keyword>
<dbReference type="GO" id="GO:0005829">
    <property type="term" value="C:cytosol"/>
    <property type="evidence" value="ECO:0007669"/>
    <property type="project" value="TreeGrafter"/>
</dbReference>
<dbReference type="AlphaFoldDB" id="A0A7I9UWT1"/>
<keyword evidence="6" id="KW-1185">Reference proteome</keyword>
<evidence type="ECO:0000313" key="6">
    <source>
        <dbReference type="Proteomes" id="UP000444980"/>
    </source>
</evidence>
<dbReference type="InterPro" id="IPR010071">
    <property type="entry name" value="AA_adenyl_dom"/>
</dbReference>
<evidence type="ECO:0000256" key="2">
    <source>
        <dbReference type="ARBA" id="ARBA00022450"/>
    </source>
</evidence>
<protein>
    <submittedName>
        <fullName evidence="5">Enterobactin synthase subunit F</fullName>
    </submittedName>
</protein>
<evidence type="ECO:0000256" key="3">
    <source>
        <dbReference type="ARBA" id="ARBA00022553"/>
    </source>
</evidence>
<dbReference type="SMART" id="SM00823">
    <property type="entry name" value="PKS_PP"/>
    <property type="match status" value="1"/>
</dbReference>
<dbReference type="InterPro" id="IPR023213">
    <property type="entry name" value="CAT-like_dom_sf"/>
</dbReference>
<name>A0A7I9UWT1_9ACTN</name>
<dbReference type="InterPro" id="IPR009081">
    <property type="entry name" value="PP-bd_ACP"/>
</dbReference>
<dbReference type="SUPFAM" id="SSF47336">
    <property type="entry name" value="ACP-like"/>
    <property type="match status" value="1"/>
</dbReference>
<dbReference type="Pfam" id="PF00975">
    <property type="entry name" value="Thioesterase"/>
    <property type="match status" value="1"/>
</dbReference>
<dbReference type="CDD" id="cd05930">
    <property type="entry name" value="A_NRPS"/>
    <property type="match status" value="1"/>
</dbReference>
<gene>
    <name evidence="5" type="primary">entF</name>
    <name evidence="5" type="ORF">nbrc107697_12900</name>
</gene>
<dbReference type="PANTHER" id="PTHR45527:SF1">
    <property type="entry name" value="FATTY ACID SYNTHASE"/>
    <property type="match status" value="1"/>
</dbReference>
<dbReference type="SMART" id="SM00824">
    <property type="entry name" value="PKS_TE"/>
    <property type="match status" value="1"/>
</dbReference>
<dbReference type="InterPro" id="IPR029058">
    <property type="entry name" value="AB_hydrolase_fold"/>
</dbReference>
<dbReference type="PANTHER" id="PTHR45527">
    <property type="entry name" value="NONRIBOSOMAL PEPTIDE SYNTHETASE"/>
    <property type="match status" value="1"/>
</dbReference>
<dbReference type="InterPro" id="IPR020845">
    <property type="entry name" value="AMP-binding_CS"/>
</dbReference>
<dbReference type="InterPro" id="IPR000873">
    <property type="entry name" value="AMP-dep_synth/lig_dom"/>
</dbReference>
<dbReference type="Pfam" id="PF00550">
    <property type="entry name" value="PP-binding"/>
    <property type="match status" value="1"/>
</dbReference>
<dbReference type="NCBIfam" id="TIGR01733">
    <property type="entry name" value="AA-adenyl-dom"/>
    <property type="match status" value="1"/>
</dbReference>
<dbReference type="InterPro" id="IPR020802">
    <property type="entry name" value="TesA-like"/>
</dbReference>
<evidence type="ECO:0000313" key="5">
    <source>
        <dbReference type="EMBL" id="GED97251.1"/>
    </source>
</evidence>
<keyword evidence="3" id="KW-0597">Phosphoprotein</keyword>
<dbReference type="InterPro" id="IPR001242">
    <property type="entry name" value="Condensation_dom"/>
</dbReference>
<dbReference type="Gene3D" id="3.30.300.30">
    <property type="match status" value="1"/>
</dbReference>
<dbReference type="PROSITE" id="PS00455">
    <property type="entry name" value="AMP_BINDING"/>
    <property type="match status" value="1"/>
</dbReference>
<dbReference type="FunFam" id="2.30.38.10:FF:000001">
    <property type="entry name" value="Non-ribosomal peptide synthetase PvdI"/>
    <property type="match status" value="1"/>
</dbReference>
<dbReference type="PROSITE" id="PS50075">
    <property type="entry name" value="CARRIER"/>
    <property type="match status" value="1"/>
</dbReference>
<dbReference type="InterPro" id="IPR020806">
    <property type="entry name" value="PKS_PP-bd"/>
</dbReference>
<dbReference type="InterPro" id="IPR001031">
    <property type="entry name" value="Thioesterase"/>
</dbReference>
<dbReference type="InterPro" id="IPR042099">
    <property type="entry name" value="ANL_N_sf"/>
</dbReference>
<dbReference type="UniPathway" id="UPA00011"/>
<dbReference type="FunFam" id="3.40.50.12780:FF:000012">
    <property type="entry name" value="Non-ribosomal peptide synthetase"/>
    <property type="match status" value="1"/>
</dbReference>
<dbReference type="GO" id="GO:0008610">
    <property type="term" value="P:lipid biosynthetic process"/>
    <property type="evidence" value="ECO:0007669"/>
    <property type="project" value="UniProtKB-ARBA"/>
</dbReference>
<dbReference type="SUPFAM" id="SSF53474">
    <property type="entry name" value="alpha/beta-Hydrolases"/>
    <property type="match status" value="1"/>
</dbReference>
<dbReference type="GO" id="GO:0043041">
    <property type="term" value="P:amino acid activation for nonribosomal peptide biosynthetic process"/>
    <property type="evidence" value="ECO:0007669"/>
    <property type="project" value="TreeGrafter"/>
</dbReference>
<comment type="cofactor">
    <cofactor evidence="1">
        <name>pantetheine 4'-phosphate</name>
        <dbReference type="ChEBI" id="CHEBI:47942"/>
    </cofactor>
</comment>
<dbReference type="Proteomes" id="UP000444980">
    <property type="component" value="Unassembled WGS sequence"/>
</dbReference>
<dbReference type="Pfam" id="PF00668">
    <property type="entry name" value="Condensation"/>
    <property type="match status" value="1"/>
</dbReference>
<dbReference type="InterPro" id="IPR025110">
    <property type="entry name" value="AMP-bd_C"/>
</dbReference>
<dbReference type="GO" id="GO:0009366">
    <property type="term" value="C:enterobactin synthetase complex"/>
    <property type="evidence" value="ECO:0007669"/>
    <property type="project" value="TreeGrafter"/>
</dbReference>
<reference evidence="6" key="1">
    <citation type="submission" date="2019-06" db="EMBL/GenBank/DDBJ databases">
        <title>Gordonia isolated from sludge of a wastewater treatment plant.</title>
        <authorList>
            <person name="Tamura T."/>
            <person name="Aoyama K."/>
            <person name="Kang Y."/>
            <person name="Saito S."/>
            <person name="Akiyama N."/>
            <person name="Yazawa K."/>
            <person name="Gonoi T."/>
            <person name="Mikami Y."/>
        </authorList>
    </citation>
    <scope>NUCLEOTIDE SEQUENCE [LARGE SCALE GENOMIC DNA]</scope>
    <source>
        <strain evidence="6">NBRC 107697</strain>
    </source>
</reference>
<dbReference type="EMBL" id="BJOU01000001">
    <property type="protein sequence ID" value="GED97251.1"/>
    <property type="molecule type" value="Genomic_DNA"/>
</dbReference>
<evidence type="ECO:0000259" key="4">
    <source>
        <dbReference type="PROSITE" id="PS50075"/>
    </source>
</evidence>
<dbReference type="RefSeq" id="WP_228460708.1">
    <property type="nucleotide sequence ID" value="NZ_BJOU01000001.1"/>
</dbReference>
<dbReference type="Gene3D" id="3.30.559.30">
    <property type="entry name" value="Nonribosomal peptide synthetase, condensation domain"/>
    <property type="match status" value="1"/>
</dbReference>
<dbReference type="Pfam" id="PF13193">
    <property type="entry name" value="AMP-binding_C"/>
    <property type="match status" value="1"/>
</dbReference>
<dbReference type="FunFam" id="3.40.50.980:FF:000002">
    <property type="entry name" value="Enterobactin synthetase component F"/>
    <property type="match status" value="1"/>
</dbReference>
<accession>A0A7I9UWT1</accession>